<protein>
    <submittedName>
        <fullName evidence="2">Alpha/beta fold hydrolase</fullName>
    </submittedName>
</protein>
<accession>A0A7C2BK70</accession>
<dbReference type="InterPro" id="IPR022742">
    <property type="entry name" value="Hydrolase_4"/>
</dbReference>
<sequence length="282" mass="31610">MFMKIIEDYALLETGIRVFYRCIVPENVFKTLIIGSHGLTAHSGIYVPVAKEFAKQGFGFCMHDQRGHGRTAGENDKGYVEDFKYFIEDIRVFSEYARWRVGGEETVLLGHSMGGLIALLTAAYYKDVAKGVVALAPAIQIPTPITPARRILLSLMGKLTPRYKIKLQGRRPAETESFHKAKDLEYSLKEVTIKLLSELIKASSKFWNVAGNITTPVFLIHGEKDNVIPSEASKKAYHLIPSFPKELKLYPDLGHNLFLEPGGEKVVADIIEWLKNLPSENS</sequence>
<name>A0A7C2BK70_9CREN</name>
<proteinExistence type="predicted"/>
<dbReference type="InterPro" id="IPR000073">
    <property type="entry name" value="AB_hydrolase_1"/>
</dbReference>
<evidence type="ECO:0000313" key="2">
    <source>
        <dbReference type="EMBL" id="HEF87029.1"/>
    </source>
</evidence>
<comment type="caution">
    <text evidence="2">The sequence shown here is derived from an EMBL/GenBank/DDBJ whole genome shotgun (WGS) entry which is preliminary data.</text>
</comment>
<keyword evidence="2" id="KW-0378">Hydrolase</keyword>
<dbReference type="PRINTS" id="PR00111">
    <property type="entry name" value="ABHYDROLASE"/>
</dbReference>
<evidence type="ECO:0000259" key="1">
    <source>
        <dbReference type="Pfam" id="PF12146"/>
    </source>
</evidence>
<dbReference type="PANTHER" id="PTHR11614">
    <property type="entry name" value="PHOSPHOLIPASE-RELATED"/>
    <property type="match status" value="1"/>
</dbReference>
<dbReference type="Pfam" id="PF12146">
    <property type="entry name" value="Hydrolase_4"/>
    <property type="match status" value="1"/>
</dbReference>
<dbReference type="GO" id="GO:0016787">
    <property type="term" value="F:hydrolase activity"/>
    <property type="evidence" value="ECO:0007669"/>
    <property type="project" value="UniProtKB-KW"/>
</dbReference>
<gene>
    <name evidence="2" type="ORF">ENP55_01730</name>
</gene>
<dbReference type="InterPro" id="IPR029058">
    <property type="entry name" value="AB_hydrolase_fold"/>
</dbReference>
<dbReference type="Gene3D" id="3.40.50.1820">
    <property type="entry name" value="alpha/beta hydrolase"/>
    <property type="match status" value="1"/>
</dbReference>
<organism evidence="2">
    <name type="scientific">Thermosphaera aggregans</name>
    <dbReference type="NCBI Taxonomy" id="54254"/>
    <lineage>
        <taxon>Archaea</taxon>
        <taxon>Thermoproteota</taxon>
        <taxon>Thermoprotei</taxon>
        <taxon>Desulfurococcales</taxon>
        <taxon>Desulfurococcaceae</taxon>
        <taxon>Thermosphaera</taxon>
    </lineage>
</organism>
<dbReference type="SUPFAM" id="SSF53474">
    <property type="entry name" value="alpha/beta-Hydrolases"/>
    <property type="match status" value="1"/>
</dbReference>
<dbReference type="AlphaFoldDB" id="A0A7C2BK70"/>
<dbReference type="EMBL" id="DSJT01000005">
    <property type="protein sequence ID" value="HEF87029.1"/>
    <property type="molecule type" value="Genomic_DNA"/>
</dbReference>
<feature type="domain" description="Serine aminopeptidase S33" evidence="1">
    <location>
        <begin position="30"/>
        <end position="261"/>
    </location>
</feature>
<dbReference type="InterPro" id="IPR051044">
    <property type="entry name" value="MAG_DAG_Lipase"/>
</dbReference>
<reference evidence="2" key="1">
    <citation type="journal article" date="2020" name="mSystems">
        <title>Genome- and Community-Level Interaction Insights into Carbon Utilization and Element Cycling Functions of Hydrothermarchaeota in Hydrothermal Sediment.</title>
        <authorList>
            <person name="Zhou Z."/>
            <person name="Liu Y."/>
            <person name="Xu W."/>
            <person name="Pan J."/>
            <person name="Luo Z.H."/>
            <person name="Li M."/>
        </authorList>
    </citation>
    <scope>NUCLEOTIDE SEQUENCE [LARGE SCALE GENOMIC DNA]</scope>
    <source>
        <strain evidence="2">SpSt-23</strain>
    </source>
</reference>